<evidence type="ECO:0008006" key="3">
    <source>
        <dbReference type="Google" id="ProtNLM"/>
    </source>
</evidence>
<dbReference type="Proteomes" id="UP000234498">
    <property type="component" value="Unassembled WGS sequence"/>
</dbReference>
<reference evidence="1 2" key="1">
    <citation type="submission" date="2017-03" db="EMBL/GenBank/DDBJ databases">
        <authorList>
            <person name="Afonso C.L."/>
            <person name="Miller P.J."/>
            <person name="Scott M.A."/>
            <person name="Spackman E."/>
            <person name="Goraichik I."/>
            <person name="Dimitrov K.M."/>
            <person name="Suarez D.L."/>
            <person name="Swayne D.E."/>
        </authorList>
    </citation>
    <scope>NUCLEOTIDE SEQUENCE [LARGE SCALE GENOMIC DNA]</scope>
    <source>
        <strain evidence="1 2">Mu101</strain>
    </source>
</reference>
<name>A0A2H1IKU9_BRELN</name>
<dbReference type="AlphaFoldDB" id="A0A2H1IKU9"/>
<gene>
    <name evidence="1" type="ORF">BLIN101_01310</name>
</gene>
<protein>
    <recommendedName>
        <fullName evidence="3">Lipoprotein</fullName>
    </recommendedName>
</protein>
<sequence length="137" mass="14673">MKLKNVAVSTVALAIALTLTGCGPDSPNDMREKLEAAGAKDCDVPEPADGDGWMAAVFGCDLGDLGLPTVYFTVFEDEEFVEPYIIDQNSHLRDPYVIGGNWIAYNGTSGSTADPTKFIKDTLGGEIRPGEQKPFTN</sequence>
<proteinExistence type="predicted"/>
<dbReference type="RefSeq" id="WP_101594427.1">
    <property type="nucleotide sequence ID" value="NZ_FXZA01000004.1"/>
</dbReference>
<accession>A0A2H1IKU9</accession>
<evidence type="ECO:0000313" key="1">
    <source>
        <dbReference type="EMBL" id="SMX75839.1"/>
    </source>
</evidence>
<dbReference type="PROSITE" id="PS51257">
    <property type="entry name" value="PROKAR_LIPOPROTEIN"/>
    <property type="match status" value="1"/>
</dbReference>
<dbReference type="EMBL" id="FXZA01000004">
    <property type="protein sequence ID" value="SMX75839.1"/>
    <property type="molecule type" value="Genomic_DNA"/>
</dbReference>
<evidence type="ECO:0000313" key="2">
    <source>
        <dbReference type="Proteomes" id="UP000234498"/>
    </source>
</evidence>
<organism evidence="1 2">
    <name type="scientific">Brevibacterium linens</name>
    <dbReference type="NCBI Taxonomy" id="1703"/>
    <lineage>
        <taxon>Bacteria</taxon>
        <taxon>Bacillati</taxon>
        <taxon>Actinomycetota</taxon>
        <taxon>Actinomycetes</taxon>
        <taxon>Micrococcales</taxon>
        <taxon>Brevibacteriaceae</taxon>
        <taxon>Brevibacterium</taxon>
    </lineage>
</organism>